<feature type="region of interest" description="Disordered" evidence="7">
    <location>
        <begin position="474"/>
        <end position="513"/>
    </location>
</feature>
<name>A0A5J4WP87_9EUKA</name>
<dbReference type="InterPro" id="IPR007276">
    <property type="entry name" value="Nop14"/>
</dbReference>
<feature type="compositionally biased region" description="Basic and acidic residues" evidence="7">
    <location>
        <begin position="1"/>
        <end position="15"/>
    </location>
</feature>
<protein>
    <submittedName>
        <fullName evidence="8">Putative nucleolar protein 14</fullName>
    </submittedName>
</protein>
<evidence type="ECO:0000256" key="6">
    <source>
        <dbReference type="ARBA" id="ARBA00024695"/>
    </source>
</evidence>
<dbReference type="OrthoDB" id="441771at2759"/>
<comment type="function">
    <text evidence="6">Involved in nucleolar processing of pre-18S ribosomal RNA. Has a role in the nuclear export of 40S pre-ribosomal subunit to the cytoplasm.</text>
</comment>
<feature type="compositionally biased region" description="Basic and acidic residues" evidence="7">
    <location>
        <begin position="409"/>
        <end position="438"/>
    </location>
</feature>
<comment type="caution">
    <text evidence="8">The sequence shown here is derived from an EMBL/GenBank/DDBJ whole genome shotgun (WGS) entry which is preliminary data.</text>
</comment>
<feature type="compositionally biased region" description="Acidic residues" evidence="7">
    <location>
        <begin position="352"/>
        <end position="372"/>
    </location>
</feature>
<feature type="region of interest" description="Disordered" evidence="7">
    <location>
        <begin position="935"/>
        <end position="1023"/>
    </location>
</feature>
<dbReference type="Pfam" id="PF04147">
    <property type="entry name" value="Nop14"/>
    <property type="match status" value="2"/>
</dbReference>
<dbReference type="PANTHER" id="PTHR23183">
    <property type="entry name" value="NOP14"/>
    <property type="match status" value="1"/>
</dbReference>
<feature type="region of interest" description="Disordered" evidence="7">
    <location>
        <begin position="104"/>
        <end position="140"/>
    </location>
</feature>
<evidence type="ECO:0000256" key="1">
    <source>
        <dbReference type="ARBA" id="ARBA00004604"/>
    </source>
</evidence>
<comment type="similarity">
    <text evidence="2">Belongs to the NOP14 family.</text>
</comment>
<feature type="compositionally biased region" description="Basic residues" evidence="7">
    <location>
        <begin position="16"/>
        <end position="32"/>
    </location>
</feature>
<feature type="compositionally biased region" description="Basic residues" evidence="7">
    <location>
        <begin position="1011"/>
        <end position="1023"/>
    </location>
</feature>
<evidence type="ECO:0000256" key="2">
    <source>
        <dbReference type="ARBA" id="ARBA00007466"/>
    </source>
</evidence>
<evidence type="ECO:0000256" key="7">
    <source>
        <dbReference type="SAM" id="MobiDB-lite"/>
    </source>
</evidence>
<feature type="region of interest" description="Disordered" evidence="7">
    <location>
        <begin position="728"/>
        <end position="747"/>
    </location>
</feature>
<feature type="compositionally biased region" description="Basic and acidic residues" evidence="7">
    <location>
        <begin position="1000"/>
        <end position="1010"/>
    </location>
</feature>
<dbReference type="GO" id="GO:0030692">
    <property type="term" value="C:Noc4p-Nop14p complex"/>
    <property type="evidence" value="ECO:0007669"/>
    <property type="project" value="TreeGrafter"/>
</dbReference>
<dbReference type="PANTHER" id="PTHR23183:SF0">
    <property type="entry name" value="NUCLEOLAR PROTEIN 14"/>
    <property type="match status" value="1"/>
</dbReference>
<keyword evidence="4" id="KW-0698">rRNA processing</keyword>
<feature type="compositionally biased region" description="Basic and acidic residues" evidence="7">
    <location>
        <begin position="36"/>
        <end position="54"/>
    </location>
</feature>
<feature type="region of interest" description="Disordered" evidence="7">
    <location>
        <begin position="631"/>
        <end position="650"/>
    </location>
</feature>
<evidence type="ECO:0000313" key="9">
    <source>
        <dbReference type="Proteomes" id="UP000324800"/>
    </source>
</evidence>
<feature type="region of interest" description="Disordered" evidence="7">
    <location>
        <begin position="241"/>
        <end position="439"/>
    </location>
</feature>
<proteinExistence type="inferred from homology"/>
<dbReference type="GO" id="GO:0032040">
    <property type="term" value="C:small-subunit processome"/>
    <property type="evidence" value="ECO:0007669"/>
    <property type="project" value="InterPro"/>
</dbReference>
<evidence type="ECO:0000256" key="3">
    <source>
        <dbReference type="ARBA" id="ARBA00022517"/>
    </source>
</evidence>
<dbReference type="Proteomes" id="UP000324800">
    <property type="component" value="Unassembled WGS sequence"/>
</dbReference>
<accession>A0A5J4WP87</accession>
<evidence type="ECO:0000313" key="8">
    <source>
        <dbReference type="EMBL" id="KAA6396741.1"/>
    </source>
</evidence>
<reference evidence="8 9" key="1">
    <citation type="submission" date="2019-03" db="EMBL/GenBank/DDBJ databases">
        <title>Single cell metagenomics reveals metabolic interactions within the superorganism composed of flagellate Streblomastix strix and complex community of Bacteroidetes bacteria on its surface.</title>
        <authorList>
            <person name="Treitli S.C."/>
            <person name="Kolisko M."/>
            <person name="Husnik F."/>
            <person name="Keeling P."/>
            <person name="Hampl V."/>
        </authorList>
    </citation>
    <scope>NUCLEOTIDE SEQUENCE [LARGE SCALE GENOMIC DNA]</scope>
    <source>
        <strain evidence="8">ST1C</strain>
    </source>
</reference>
<feature type="compositionally biased region" description="Polar residues" evidence="7">
    <location>
        <begin position="258"/>
        <end position="268"/>
    </location>
</feature>
<evidence type="ECO:0000256" key="4">
    <source>
        <dbReference type="ARBA" id="ARBA00022552"/>
    </source>
</evidence>
<sequence>MKSDKQKRPHIDFSKKKTHETHKVIGVKKRNQNKTSSEDAMKSREQTLGKQIDEMSQRNALVDLRLSRDENTTTDDFLWQSYARERLERAKHLFQLEEEISTRTSHLGSMNRDDDDDDNNNNRINKRKGNHNTNDEEDEFFEPVIRDRDNDDFSEQIQTEFDQAHFGGGSYRKDKPLKEIYQEIITKDKKYKQEKKRNKEKEEVQRELIDSEFESIREMVMSNRREKKIKGGNILQMIQDMQQQSEKQNGDEQKHADGQQSEITQFPNQMKKVKRKREREQQLEQEQEQEINQNQQSGFESDFDQRVKMLSFQSKAKAGEKTKTSEELASEQRKKLEDLEEERLKRMHLKIDEEEQEQDDDDQQQDEDDDNEDKQSNMDGDDLDDDYNERRSDSYSNSSDDESEVESQVSKRTDKSKEKEKEKINEKQKQMNKPDKQKSIQIKIGGIDAPYLIENVPSTLEDWIDVINSLQPQNQQNDTKLKESNEKEKKKSKKKQPKDQKEDQKPALTQQQQQLQQIIQTDISAATIADRISKSCSVKLNTDNTPKMQRFFNVLIQYLSDNKSDSKSKEEGKMNQILDSQSVQIHISRFRAFFKPVWEIGTSMPGWATKLALDDLRRIFNSISEVQHNQSLQQQITSSSSSSSSFHQQPSPINIQSSLPYSFNSSLPSLPQILKLLLYTRMFPVTDAIHPVITPLVLLIVHSLEQASNILGKEIDNQISSIDRLHLPQSTSSSQKHKKQKSKSKSDIATPYQQNPLLIIPVLSDPLISDIGRGVMLCCVLFECICCSARYLAEPLIYLRTSAQWVVQKIQLASSIRSSSIGSYILLLSTISRIVHFFANLYQSTPAFIEIFEPIHQIISFGLQQINNYFPSETSDNTTDNSILNLKKVLIQVCKSLHEVLTLHQQARIPLQLAPKKIKVIQELEPQFSSEYMSRGSKEFEREEMKRLKRKEVRERKGASREIRKDTQYIMEKKEKEEQKKDEKDKKKQKSFMALLEEQQADKNLMDKMKTRQKKHRRRDKNK</sequence>
<feature type="compositionally biased region" description="Basic and acidic residues" evidence="7">
    <location>
        <begin position="479"/>
        <end position="489"/>
    </location>
</feature>
<feature type="compositionally biased region" description="Basic and acidic residues" evidence="7">
    <location>
        <begin position="936"/>
        <end position="986"/>
    </location>
</feature>
<feature type="compositionally biased region" description="Basic and acidic residues" evidence="7">
    <location>
        <begin position="317"/>
        <end position="337"/>
    </location>
</feature>
<comment type="subcellular location">
    <subcellularLocation>
        <location evidence="1">Nucleus</location>
        <location evidence="1">Nucleolus</location>
    </subcellularLocation>
</comment>
<dbReference type="AlphaFoldDB" id="A0A5J4WP87"/>
<dbReference type="GO" id="GO:0030490">
    <property type="term" value="P:maturation of SSU-rRNA"/>
    <property type="evidence" value="ECO:0007669"/>
    <property type="project" value="TreeGrafter"/>
</dbReference>
<dbReference type="EMBL" id="SNRW01001352">
    <property type="protein sequence ID" value="KAA6396741.1"/>
    <property type="molecule type" value="Genomic_DNA"/>
</dbReference>
<gene>
    <name evidence="8" type="ORF">EZS28_007735</name>
</gene>
<organism evidence="8 9">
    <name type="scientific">Streblomastix strix</name>
    <dbReference type="NCBI Taxonomy" id="222440"/>
    <lineage>
        <taxon>Eukaryota</taxon>
        <taxon>Metamonada</taxon>
        <taxon>Preaxostyla</taxon>
        <taxon>Oxymonadida</taxon>
        <taxon>Streblomastigidae</taxon>
        <taxon>Streblomastix</taxon>
    </lineage>
</organism>
<feature type="region of interest" description="Disordered" evidence="7">
    <location>
        <begin position="1"/>
        <end position="54"/>
    </location>
</feature>
<evidence type="ECO:0000256" key="5">
    <source>
        <dbReference type="ARBA" id="ARBA00023242"/>
    </source>
</evidence>
<keyword evidence="3" id="KW-0690">Ribosome biogenesis</keyword>
<feature type="compositionally biased region" description="Basic and acidic residues" evidence="7">
    <location>
        <begin position="248"/>
        <end position="257"/>
    </location>
</feature>
<keyword evidence="5" id="KW-0539">Nucleus</keyword>